<keyword evidence="1" id="KW-1133">Transmembrane helix</keyword>
<dbReference type="AlphaFoldDB" id="A0A0E9WJY6"/>
<organism evidence="2">
    <name type="scientific">Anguilla anguilla</name>
    <name type="common">European freshwater eel</name>
    <name type="synonym">Muraena anguilla</name>
    <dbReference type="NCBI Taxonomy" id="7936"/>
    <lineage>
        <taxon>Eukaryota</taxon>
        <taxon>Metazoa</taxon>
        <taxon>Chordata</taxon>
        <taxon>Craniata</taxon>
        <taxon>Vertebrata</taxon>
        <taxon>Euteleostomi</taxon>
        <taxon>Actinopterygii</taxon>
        <taxon>Neopterygii</taxon>
        <taxon>Teleostei</taxon>
        <taxon>Anguilliformes</taxon>
        <taxon>Anguillidae</taxon>
        <taxon>Anguilla</taxon>
    </lineage>
</organism>
<reference evidence="2" key="2">
    <citation type="journal article" date="2015" name="Fish Shellfish Immunol.">
        <title>Early steps in the European eel (Anguilla anguilla)-Vibrio vulnificus interaction in the gills: Role of the RtxA13 toxin.</title>
        <authorList>
            <person name="Callol A."/>
            <person name="Pajuelo D."/>
            <person name="Ebbesson L."/>
            <person name="Teles M."/>
            <person name="MacKenzie S."/>
            <person name="Amaro C."/>
        </authorList>
    </citation>
    <scope>NUCLEOTIDE SEQUENCE</scope>
</reference>
<dbReference type="EMBL" id="GBXM01018702">
    <property type="protein sequence ID" value="JAH89875.1"/>
    <property type="molecule type" value="Transcribed_RNA"/>
</dbReference>
<sequence>MEKGNMEKLYYLLFRGFIAYILCFPFFSKAEYLKTGVVFENPKHIWLW</sequence>
<proteinExistence type="predicted"/>
<name>A0A0E9WJY6_ANGAN</name>
<reference evidence="2" key="1">
    <citation type="submission" date="2014-11" db="EMBL/GenBank/DDBJ databases">
        <authorList>
            <person name="Amaro Gonzalez C."/>
        </authorList>
    </citation>
    <scope>NUCLEOTIDE SEQUENCE</scope>
</reference>
<keyword evidence="1" id="KW-0812">Transmembrane</keyword>
<evidence type="ECO:0000256" key="1">
    <source>
        <dbReference type="SAM" id="Phobius"/>
    </source>
</evidence>
<accession>A0A0E9WJY6</accession>
<keyword evidence="1" id="KW-0472">Membrane</keyword>
<protein>
    <submittedName>
        <fullName evidence="2">Uncharacterized protein</fullName>
    </submittedName>
</protein>
<evidence type="ECO:0000313" key="2">
    <source>
        <dbReference type="EMBL" id="JAH89875.1"/>
    </source>
</evidence>
<feature type="transmembrane region" description="Helical" evidence="1">
    <location>
        <begin position="9"/>
        <end position="27"/>
    </location>
</feature>